<evidence type="ECO:0000313" key="5">
    <source>
        <dbReference type="Proteomes" id="UP000243688"/>
    </source>
</evidence>
<protein>
    <submittedName>
        <fullName evidence="4">CBS domain-containing protein</fullName>
    </submittedName>
</protein>
<evidence type="ECO:0000259" key="3">
    <source>
        <dbReference type="PROSITE" id="PS51371"/>
    </source>
</evidence>
<dbReference type="CDD" id="cd04622">
    <property type="entry name" value="CBS_pair_HRP1_like"/>
    <property type="match status" value="1"/>
</dbReference>
<dbReference type="Proteomes" id="UP000243688">
    <property type="component" value="Unassembled WGS sequence"/>
</dbReference>
<gene>
    <name evidence="4" type="ORF">BLM47_01190</name>
</gene>
<dbReference type="InterPro" id="IPR000644">
    <property type="entry name" value="CBS_dom"/>
</dbReference>
<dbReference type="Gene3D" id="3.10.580.10">
    <property type="entry name" value="CBS-domain"/>
    <property type="match status" value="1"/>
</dbReference>
<evidence type="ECO:0000256" key="1">
    <source>
        <dbReference type="ARBA" id="ARBA00023122"/>
    </source>
</evidence>
<dbReference type="EMBL" id="MOXJ01000001">
    <property type="protein sequence ID" value="PDO11742.1"/>
    <property type="molecule type" value="Genomic_DNA"/>
</dbReference>
<dbReference type="InterPro" id="IPR046342">
    <property type="entry name" value="CBS_dom_sf"/>
</dbReference>
<dbReference type="AlphaFoldDB" id="A0A2A6E498"/>
<accession>A0A2A6E498</accession>
<feature type="domain" description="CBS" evidence="3">
    <location>
        <begin position="8"/>
        <end position="63"/>
    </location>
</feature>
<dbReference type="SUPFAM" id="SSF54631">
    <property type="entry name" value="CBS-domain pair"/>
    <property type="match status" value="1"/>
</dbReference>
<dbReference type="PROSITE" id="PS51371">
    <property type="entry name" value="CBS"/>
    <property type="match status" value="2"/>
</dbReference>
<dbReference type="InterPro" id="IPR051257">
    <property type="entry name" value="Diverse_CBS-Domain"/>
</dbReference>
<dbReference type="SMART" id="SM00116">
    <property type="entry name" value="CBS"/>
    <property type="match status" value="2"/>
</dbReference>
<evidence type="ECO:0000313" key="4">
    <source>
        <dbReference type="EMBL" id="PDO11742.1"/>
    </source>
</evidence>
<evidence type="ECO:0000256" key="2">
    <source>
        <dbReference type="PROSITE-ProRule" id="PRU00703"/>
    </source>
</evidence>
<dbReference type="Pfam" id="PF00571">
    <property type="entry name" value="CBS"/>
    <property type="match status" value="2"/>
</dbReference>
<comment type="caution">
    <text evidence="4">The sequence shown here is derived from an EMBL/GenBank/DDBJ whole genome shotgun (WGS) entry which is preliminary data.</text>
</comment>
<keyword evidence="1 2" id="KW-0129">CBS domain</keyword>
<dbReference type="PANTHER" id="PTHR43080:SF2">
    <property type="entry name" value="CBS DOMAIN-CONTAINING PROTEIN"/>
    <property type="match status" value="1"/>
</dbReference>
<proteinExistence type="predicted"/>
<dbReference type="PANTHER" id="PTHR43080">
    <property type="entry name" value="CBS DOMAIN-CONTAINING PROTEIN CBSX3, MITOCHONDRIAL"/>
    <property type="match status" value="1"/>
</dbReference>
<organism evidence="4 5">
    <name type="scientific">Candidatus Reconcilbacillus cellulovorans</name>
    <dbReference type="NCBI Taxonomy" id="1906605"/>
    <lineage>
        <taxon>Bacteria</taxon>
        <taxon>Bacillati</taxon>
        <taxon>Bacillota</taxon>
        <taxon>Bacilli</taxon>
        <taxon>Bacillales</taxon>
        <taxon>Paenibacillaceae</taxon>
        <taxon>Candidatus Reconcilbacillus</taxon>
    </lineage>
</organism>
<sequence length="146" mass="15864">MATLRDIMSTDVVTVTRQDNIYEAALKMKNNDTGFIPVVENDRPIGVVTDRDLVIRGYAEKRSGSASIEEVMTKGVVSLPPDATVEEAARKMAENRIRRLAVVENGRLVGVVALGDLAVRDAHDRKAGRALSEISKNVDHVGVPGR</sequence>
<feature type="domain" description="CBS" evidence="3">
    <location>
        <begin position="72"/>
        <end position="127"/>
    </location>
</feature>
<name>A0A2A6E498_9BACL</name>
<reference evidence="4 5" key="1">
    <citation type="submission" date="2016-12" db="EMBL/GenBank/DDBJ databases">
        <title>Candidatus Reconcilibacillus cellulovorans genome.</title>
        <authorList>
            <person name="Kolinko S."/>
            <person name="Wu Y.-W."/>
            <person name="Tachea F."/>
            <person name="Denzel E."/>
            <person name="Hiras J."/>
            <person name="Baecker N."/>
            <person name="Chan L.J."/>
            <person name="Eichorst S.A."/>
            <person name="Frey D."/>
            <person name="Adams P.D."/>
            <person name="Pray T."/>
            <person name="Tanjore D."/>
            <person name="Petzold C.J."/>
            <person name="Gladden J.M."/>
            <person name="Simmons B.A."/>
            <person name="Singer S.W."/>
        </authorList>
    </citation>
    <scope>NUCLEOTIDE SEQUENCE [LARGE SCALE GENOMIC DNA]</scope>
    <source>
        <strain evidence="4">JTherm</strain>
    </source>
</reference>